<gene>
    <name evidence="2" type="ORF">NYPRO_LOCUS22795</name>
</gene>
<feature type="compositionally biased region" description="Low complexity" evidence="1">
    <location>
        <begin position="161"/>
        <end position="184"/>
    </location>
</feature>
<feature type="region of interest" description="Disordered" evidence="1">
    <location>
        <begin position="248"/>
        <end position="283"/>
    </location>
</feature>
<evidence type="ECO:0000313" key="3">
    <source>
        <dbReference type="Proteomes" id="UP000645828"/>
    </source>
</evidence>
<sequence length="283" mass="27984">MKSNAGLRAGGKQSSSDHASPTAQGGSAVPARGWREEATAETEAQELLRRRRAAPTAASRGAGGPLQGAGGEGPPPAAPVPPRPSPGRGGGRAQAAGEGRSRASHNNKSQAFPTPAATPPVPRDPGGTHSGRGSVRAPSGCGVGGWRVCRSLSPGGPAPARPSSGPSTSSSGSSSAPTSGSPATQANGFRKSRPILRGLRVAGGCPLSPACGAPAAGAQVPRHAPRRSPHRPASCPLLARGLRKGHTVFPPAASLDPALLSPRRGDAIRDNTAAAGRETGPQG</sequence>
<feature type="compositionally biased region" description="Polar residues" evidence="1">
    <location>
        <begin position="12"/>
        <end position="25"/>
    </location>
</feature>
<feature type="region of interest" description="Disordered" evidence="1">
    <location>
        <begin position="1"/>
        <end position="195"/>
    </location>
</feature>
<name>A0A811ZMP9_NYCPR</name>
<protein>
    <submittedName>
        <fullName evidence="2">(raccoon dog) hypothetical protein</fullName>
    </submittedName>
</protein>
<dbReference type="Proteomes" id="UP000645828">
    <property type="component" value="Unassembled WGS sequence"/>
</dbReference>
<feature type="region of interest" description="Disordered" evidence="1">
    <location>
        <begin position="208"/>
        <end position="236"/>
    </location>
</feature>
<dbReference type="EMBL" id="CAJHUB010000769">
    <property type="protein sequence ID" value="CAD7690001.1"/>
    <property type="molecule type" value="Genomic_DNA"/>
</dbReference>
<keyword evidence="3" id="KW-1185">Reference proteome</keyword>
<feature type="compositionally biased region" description="Pro residues" evidence="1">
    <location>
        <begin position="73"/>
        <end position="85"/>
    </location>
</feature>
<evidence type="ECO:0000256" key="1">
    <source>
        <dbReference type="SAM" id="MobiDB-lite"/>
    </source>
</evidence>
<evidence type="ECO:0000313" key="2">
    <source>
        <dbReference type="EMBL" id="CAD7690001.1"/>
    </source>
</evidence>
<accession>A0A811ZMP9</accession>
<comment type="caution">
    <text evidence="2">The sequence shown here is derived from an EMBL/GenBank/DDBJ whole genome shotgun (WGS) entry which is preliminary data.</text>
</comment>
<reference evidence="2" key="1">
    <citation type="submission" date="2020-12" db="EMBL/GenBank/DDBJ databases">
        <authorList>
            <consortium name="Molecular Ecology Group"/>
        </authorList>
    </citation>
    <scope>NUCLEOTIDE SEQUENCE</scope>
    <source>
        <strain evidence="2">TBG_1078</strain>
    </source>
</reference>
<dbReference type="AlphaFoldDB" id="A0A811ZMP9"/>
<proteinExistence type="predicted"/>
<organism evidence="2 3">
    <name type="scientific">Nyctereutes procyonoides</name>
    <name type="common">Raccoon dog</name>
    <name type="synonym">Canis procyonoides</name>
    <dbReference type="NCBI Taxonomy" id="34880"/>
    <lineage>
        <taxon>Eukaryota</taxon>
        <taxon>Metazoa</taxon>
        <taxon>Chordata</taxon>
        <taxon>Craniata</taxon>
        <taxon>Vertebrata</taxon>
        <taxon>Euteleostomi</taxon>
        <taxon>Mammalia</taxon>
        <taxon>Eutheria</taxon>
        <taxon>Laurasiatheria</taxon>
        <taxon>Carnivora</taxon>
        <taxon>Caniformia</taxon>
        <taxon>Canidae</taxon>
        <taxon>Nyctereutes</taxon>
    </lineage>
</organism>
<feature type="compositionally biased region" description="Gly residues" evidence="1">
    <location>
        <begin position="61"/>
        <end position="72"/>
    </location>
</feature>